<comment type="caution">
    <text evidence="3">The sequence shown here is derived from an EMBL/GenBank/DDBJ whole genome shotgun (WGS) entry which is preliminary data.</text>
</comment>
<dbReference type="SMART" id="SM00530">
    <property type="entry name" value="HTH_XRE"/>
    <property type="match status" value="1"/>
</dbReference>
<name>A0ABR7LBY5_9PSEU</name>
<dbReference type="Gene3D" id="1.10.260.40">
    <property type="entry name" value="lambda repressor-like DNA-binding domains"/>
    <property type="match status" value="1"/>
</dbReference>
<accession>A0ABR7LBY5</accession>
<feature type="region of interest" description="Disordered" evidence="1">
    <location>
        <begin position="125"/>
        <end position="169"/>
    </location>
</feature>
<dbReference type="EMBL" id="JABVED010000015">
    <property type="protein sequence ID" value="MBC6450211.1"/>
    <property type="molecule type" value="Genomic_DNA"/>
</dbReference>
<keyword evidence="4" id="KW-1185">Reference proteome</keyword>
<evidence type="ECO:0000313" key="4">
    <source>
        <dbReference type="Proteomes" id="UP000734823"/>
    </source>
</evidence>
<reference evidence="3 4" key="1">
    <citation type="submission" date="2020-06" db="EMBL/GenBank/DDBJ databases">
        <title>Actinokineospora xiongansis sp. nov., isolated from soil of Baiyangdian.</title>
        <authorList>
            <person name="Zhang X."/>
        </authorList>
    </citation>
    <scope>NUCLEOTIDE SEQUENCE [LARGE SCALE GENOMIC DNA]</scope>
    <source>
        <strain evidence="3 4">HBU206404</strain>
    </source>
</reference>
<evidence type="ECO:0000313" key="3">
    <source>
        <dbReference type="EMBL" id="MBC6450211.1"/>
    </source>
</evidence>
<feature type="compositionally biased region" description="Low complexity" evidence="1">
    <location>
        <begin position="149"/>
        <end position="161"/>
    </location>
</feature>
<evidence type="ECO:0000256" key="1">
    <source>
        <dbReference type="SAM" id="MobiDB-lite"/>
    </source>
</evidence>
<dbReference type="PROSITE" id="PS50943">
    <property type="entry name" value="HTH_CROC1"/>
    <property type="match status" value="1"/>
</dbReference>
<dbReference type="RefSeq" id="WP_187223319.1">
    <property type="nucleotide sequence ID" value="NZ_JABVED010000015.1"/>
</dbReference>
<dbReference type="InterPro" id="IPR010982">
    <property type="entry name" value="Lambda_DNA-bd_dom_sf"/>
</dbReference>
<dbReference type="Pfam" id="PF13560">
    <property type="entry name" value="HTH_31"/>
    <property type="match status" value="1"/>
</dbReference>
<sequence>MAGGDEYGSWPLGPFLNEARIARKLTQKAAAARASLSRTAWQQLESGQRADGNPVRPKATTVIAAAMAVDADPARALELAGLDPSAFEPSRAGRPATSFAEARALLAQLTEPQRRAVIDLLRTIVHDTPAEPFREDTTLSGPERTRWDATAPVESPSAEPSARPESDSD</sequence>
<proteinExistence type="predicted"/>
<dbReference type="Proteomes" id="UP000734823">
    <property type="component" value="Unassembled WGS sequence"/>
</dbReference>
<dbReference type="InterPro" id="IPR001387">
    <property type="entry name" value="Cro/C1-type_HTH"/>
</dbReference>
<organism evidence="3 4">
    <name type="scientific">Actinokineospora xionganensis</name>
    <dbReference type="NCBI Taxonomy" id="2684470"/>
    <lineage>
        <taxon>Bacteria</taxon>
        <taxon>Bacillati</taxon>
        <taxon>Actinomycetota</taxon>
        <taxon>Actinomycetes</taxon>
        <taxon>Pseudonocardiales</taxon>
        <taxon>Pseudonocardiaceae</taxon>
        <taxon>Actinokineospora</taxon>
    </lineage>
</organism>
<gene>
    <name evidence="3" type="ORF">GPZ80_23915</name>
</gene>
<dbReference type="SUPFAM" id="SSF47413">
    <property type="entry name" value="lambda repressor-like DNA-binding domains"/>
    <property type="match status" value="1"/>
</dbReference>
<protein>
    <submittedName>
        <fullName evidence="3">Helix-turn-helix domain-containing protein</fullName>
    </submittedName>
</protein>
<evidence type="ECO:0000259" key="2">
    <source>
        <dbReference type="PROSITE" id="PS50943"/>
    </source>
</evidence>
<feature type="domain" description="HTH cro/C1-type" evidence="2">
    <location>
        <begin position="16"/>
        <end position="49"/>
    </location>
</feature>
<feature type="compositionally biased region" description="Basic and acidic residues" evidence="1">
    <location>
        <begin position="125"/>
        <end position="147"/>
    </location>
</feature>